<proteinExistence type="predicted"/>
<name>A0A7J3SM00_9CREN</name>
<organism evidence="1">
    <name type="scientific">Fervidicoccus fontis</name>
    <dbReference type="NCBI Taxonomy" id="683846"/>
    <lineage>
        <taxon>Archaea</taxon>
        <taxon>Thermoproteota</taxon>
        <taxon>Thermoprotei</taxon>
        <taxon>Fervidicoccales</taxon>
        <taxon>Fervidicoccaceae</taxon>
        <taxon>Fervidicoccus</taxon>
    </lineage>
</organism>
<protein>
    <submittedName>
        <fullName evidence="1">Trm112 family protein</fullName>
    </submittedName>
</protein>
<evidence type="ECO:0000313" key="1">
    <source>
        <dbReference type="EMBL" id="HGZ60650.1"/>
    </source>
</evidence>
<accession>A0A7J3SM00</accession>
<dbReference type="InterPro" id="IPR005651">
    <property type="entry name" value="Trm112-like"/>
</dbReference>
<dbReference type="AlphaFoldDB" id="A0A7J3SM00"/>
<dbReference type="SUPFAM" id="SSF158997">
    <property type="entry name" value="Trm112p-like"/>
    <property type="match status" value="1"/>
</dbReference>
<dbReference type="Pfam" id="PF03966">
    <property type="entry name" value="Trm112p"/>
    <property type="match status" value="1"/>
</dbReference>
<comment type="caution">
    <text evidence="1">The sequence shown here is derived from an EMBL/GenBank/DDBJ whole genome shotgun (WGS) entry which is preliminary data.</text>
</comment>
<reference evidence="1" key="1">
    <citation type="journal article" date="2020" name="mSystems">
        <title>Genome- and Community-Level Interaction Insights into Carbon Utilization and Element Cycling Functions of Hydrothermarchaeota in Hydrothermal Sediment.</title>
        <authorList>
            <person name="Zhou Z."/>
            <person name="Liu Y."/>
            <person name="Xu W."/>
            <person name="Pan J."/>
            <person name="Luo Z.H."/>
            <person name="Li M."/>
        </authorList>
    </citation>
    <scope>NUCLEOTIDE SEQUENCE [LARGE SCALE GENOMIC DNA]</scope>
    <source>
        <strain evidence="1">SpSt-885</strain>
    </source>
</reference>
<sequence length="136" mass="16050">MKYRLLDILACPMCKGFPLELIVLEKEKKERQLPSKPPLCELYCAYKGKSLEELKARKEAAPCEECFQYEITTAVLYCRNCGRWFPVINGIPHMLPDYIRKDEKERELEFLRKYADRLPEKIVKKGLPHNLSEENK</sequence>
<dbReference type="EMBL" id="DTLS01000160">
    <property type="protein sequence ID" value="HGZ60650.1"/>
    <property type="molecule type" value="Genomic_DNA"/>
</dbReference>
<gene>
    <name evidence="1" type="ORF">ENW83_05570</name>
</gene>
<dbReference type="Gene3D" id="2.20.25.10">
    <property type="match status" value="1"/>
</dbReference>